<name>A0A4P9W9Y8_9FUNG</name>
<dbReference type="EMBL" id="KZ996127">
    <property type="protein sequence ID" value="RKO89379.1"/>
    <property type="molecule type" value="Genomic_DNA"/>
</dbReference>
<protein>
    <recommendedName>
        <fullName evidence="2">SWIRM domain-containing protein</fullName>
    </recommendedName>
</protein>
<sequence length="331" mass="35995">MAAFVSPATSPLLHLRPAAAISIYDLLCHDEDHLVPHAPGPLPILNPAPTQPVTPSATPVARLGYPTPPSTCPPSPPGDSGDRAGLLPLLEEREDSPPTTSFSSAIPTFSAPPPLFPARPTSTHFRVRTPGSVRKRKSPPHKSISPNVSPDVRARQRIFSLDVFSLFIADPAILLRQNAPVAATVASGDSPAQAAANLAARRAALGRDGSTVGVRHADRVPEDYAMPDRFVPADTAPGATWKKTAPMTIPEDTPFYDVLAPAEVITCCALRIQPELYLHIKERILSEVPKSRFKKVDTKKWFRIDVNKIGVIYDWFRFLGWIPSDDEWTLP</sequence>
<gene>
    <name evidence="3" type="ORF">BDK51DRAFT_35421</name>
</gene>
<dbReference type="InterPro" id="IPR007526">
    <property type="entry name" value="SWIRM"/>
</dbReference>
<accession>A0A4P9W9Y8</accession>
<dbReference type="InterPro" id="IPR009057">
    <property type="entry name" value="Homeodomain-like_sf"/>
</dbReference>
<dbReference type="AlphaFoldDB" id="A0A4P9W9Y8"/>
<evidence type="ECO:0000256" key="1">
    <source>
        <dbReference type="SAM" id="MobiDB-lite"/>
    </source>
</evidence>
<dbReference type="GO" id="GO:0010468">
    <property type="term" value="P:regulation of gene expression"/>
    <property type="evidence" value="ECO:0007669"/>
    <property type="project" value="UniProtKB-ARBA"/>
</dbReference>
<feature type="compositionally biased region" description="Pro residues" evidence="1">
    <location>
        <begin position="66"/>
        <end position="77"/>
    </location>
</feature>
<evidence type="ECO:0000313" key="4">
    <source>
        <dbReference type="Proteomes" id="UP000269721"/>
    </source>
</evidence>
<dbReference type="FunFam" id="1.10.10.10:FF:000087">
    <property type="entry name" value="Transcriptional adapter 2"/>
    <property type="match status" value="1"/>
</dbReference>
<evidence type="ECO:0000259" key="2">
    <source>
        <dbReference type="Pfam" id="PF04433"/>
    </source>
</evidence>
<proteinExistence type="predicted"/>
<dbReference type="InterPro" id="IPR036388">
    <property type="entry name" value="WH-like_DNA-bd_sf"/>
</dbReference>
<reference evidence="4" key="1">
    <citation type="journal article" date="2018" name="Nat. Microbiol.">
        <title>Leveraging single-cell genomics to expand the fungal tree of life.</title>
        <authorList>
            <person name="Ahrendt S.R."/>
            <person name="Quandt C.A."/>
            <person name="Ciobanu D."/>
            <person name="Clum A."/>
            <person name="Salamov A."/>
            <person name="Andreopoulos B."/>
            <person name="Cheng J.F."/>
            <person name="Woyke T."/>
            <person name="Pelin A."/>
            <person name="Henrissat B."/>
            <person name="Reynolds N.K."/>
            <person name="Benny G.L."/>
            <person name="Smith M.E."/>
            <person name="James T.Y."/>
            <person name="Grigoriev I.V."/>
        </authorList>
    </citation>
    <scope>NUCLEOTIDE SEQUENCE [LARGE SCALE GENOMIC DNA]</scope>
</reference>
<evidence type="ECO:0000313" key="3">
    <source>
        <dbReference type="EMBL" id="RKO89379.1"/>
    </source>
</evidence>
<dbReference type="Pfam" id="PF04433">
    <property type="entry name" value="SWIRM"/>
    <property type="match status" value="1"/>
</dbReference>
<feature type="compositionally biased region" description="Polar residues" evidence="1">
    <location>
        <begin position="97"/>
        <end position="107"/>
    </location>
</feature>
<feature type="region of interest" description="Disordered" evidence="1">
    <location>
        <begin position="48"/>
        <end position="148"/>
    </location>
</feature>
<dbReference type="OrthoDB" id="5598695at2759"/>
<dbReference type="Gene3D" id="1.10.10.10">
    <property type="entry name" value="Winged helix-like DNA-binding domain superfamily/Winged helix DNA-binding domain"/>
    <property type="match status" value="1"/>
</dbReference>
<organism evidence="3 4">
    <name type="scientific">Blyttiomyces helicus</name>
    <dbReference type="NCBI Taxonomy" id="388810"/>
    <lineage>
        <taxon>Eukaryota</taxon>
        <taxon>Fungi</taxon>
        <taxon>Fungi incertae sedis</taxon>
        <taxon>Chytridiomycota</taxon>
        <taxon>Chytridiomycota incertae sedis</taxon>
        <taxon>Chytridiomycetes</taxon>
        <taxon>Chytridiomycetes incertae sedis</taxon>
        <taxon>Blyttiomyces</taxon>
    </lineage>
</organism>
<feature type="domain" description="SWIRM" evidence="2">
    <location>
        <begin position="257"/>
        <end position="322"/>
    </location>
</feature>
<dbReference type="SUPFAM" id="SSF46689">
    <property type="entry name" value="Homeodomain-like"/>
    <property type="match status" value="1"/>
</dbReference>
<keyword evidence="4" id="KW-1185">Reference proteome</keyword>
<dbReference type="Proteomes" id="UP000269721">
    <property type="component" value="Unassembled WGS sequence"/>
</dbReference>